<dbReference type="InterPro" id="IPR007712">
    <property type="entry name" value="RelE/ParE_toxin"/>
</dbReference>
<dbReference type="AlphaFoldDB" id="A0A328Q926"/>
<dbReference type="SUPFAM" id="SSF143011">
    <property type="entry name" value="RelE-like"/>
    <property type="match status" value="1"/>
</dbReference>
<evidence type="ECO:0008006" key="4">
    <source>
        <dbReference type="Google" id="ProtNLM"/>
    </source>
</evidence>
<dbReference type="Proteomes" id="UP000248557">
    <property type="component" value="Unassembled WGS sequence"/>
</dbReference>
<proteinExistence type="predicted"/>
<evidence type="ECO:0000256" key="1">
    <source>
        <dbReference type="ARBA" id="ARBA00022649"/>
    </source>
</evidence>
<dbReference type="InterPro" id="IPR035093">
    <property type="entry name" value="RelE/ParE_toxin_dom_sf"/>
</dbReference>
<organism evidence="2 3">
    <name type="scientific">Methanosphaera stadtmanae</name>
    <dbReference type="NCBI Taxonomy" id="2317"/>
    <lineage>
        <taxon>Archaea</taxon>
        <taxon>Methanobacteriati</taxon>
        <taxon>Methanobacteriota</taxon>
        <taxon>Methanomada group</taxon>
        <taxon>Methanobacteria</taxon>
        <taxon>Methanobacteriales</taxon>
        <taxon>Methanobacteriaceae</taxon>
        <taxon>Methanosphaera</taxon>
    </lineage>
</organism>
<protein>
    <recommendedName>
        <fullName evidence="4">Addiction module toxin RelE</fullName>
    </recommendedName>
</protein>
<dbReference type="Pfam" id="PF05016">
    <property type="entry name" value="ParE_toxin"/>
    <property type="match status" value="1"/>
</dbReference>
<accession>A0A328Q926</accession>
<evidence type="ECO:0000313" key="2">
    <source>
        <dbReference type="EMBL" id="RAP03240.1"/>
    </source>
</evidence>
<comment type="caution">
    <text evidence="2">The sequence shown here is derived from an EMBL/GenBank/DDBJ whole genome shotgun (WGS) entry which is preliminary data.</text>
</comment>
<sequence>MVTVSYDDHFCKVISNLDNTYKLRVKKQIRKIVSNPVIGKPMRHNRKGTREVYVSPFRLSYVYEEQKDFIVFLDVYHKDKQ</sequence>
<keyword evidence="1" id="KW-1277">Toxin-antitoxin system</keyword>
<dbReference type="RefSeq" id="WP_112149464.1">
    <property type="nucleotide sequence ID" value="NZ_CATZNA010000038.1"/>
</dbReference>
<reference evidence="2 3" key="1">
    <citation type="submission" date="2017-05" db="EMBL/GenBank/DDBJ databases">
        <title>Host range expansion of the Methanosphaera genus to humans and monogastric animals involves recent and extensive reduction in genome content.</title>
        <authorList>
            <person name="Hoedt E.C."/>
            <person name="Volmer J.G."/>
            <person name="Parks D.H."/>
            <person name="Rosewarne C.P."/>
            <person name="Denman S.E."/>
            <person name="Mcsweeney C.S."/>
            <person name="O Cuiv P."/>
            <person name="Hugenholtz P."/>
            <person name="Tyson G.W."/>
            <person name="Morrison M."/>
        </authorList>
    </citation>
    <scope>NUCLEOTIDE SEQUENCE [LARGE SCALE GENOMIC DNA]</scope>
    <source>
        <strain evidence="2 3">PA5</strain>
    </source>
</reference>
<gene>
    <name evidence="2" type="ORF">CA615_03435</name>
</gene>
<evidence type="ECO:0000313" key="3">
    <source>
        <dbReference type="Proteomes" id="UP000248557"/>
    </source>
</evidence>
<dbReference type="Gene3D" id="3.30.2310.20">
    <property type="entry name" value="RelE-like"/>
    <property type="match status" value="1"/>
</dbReference>
<dbReference type="EMBL" id="NGJK01000032">
    <property type="protein sequence ID" value="RAP03240.1"/>
    <property type="molecule type" value="Genomic_DNA"/>
</dbReference>
<name>A0A328Q926_9EURY</name>